<keyword evidence="2" id="KW-0285">Flavoprotein</keyword>
<keyword evidence="8" id="KW-1185">Reference proteome</keyword>
<dbReference type="RefSeq" id="WP_076405928.1">
    <property type="nucleotide sequence ID" value="NZ_FTMI01000006.1"/>
</dbReference>
<comment type="similarity">
    <text evidence="5">Belongs to the L2HGDH family.</text>
</comment>
<comment type="cofactor">
    <cofactor evidence="1">
        <name>FAD</name>
        <dbReference type="ChEBI" id="CHEBI:57692"/>
    </cofactor>
</comment>
<dbReference type="Pfam" id="PF01266">
    <property type="entry name" value="DAO"/>
    <property type="match status" value="1"/>
</dbReference>
<dbReference type="GO" id="GO:0005737">
    <property type="term" value="C:cytoplasm"/>
    <property type="evidence" value="ECO:0007669"/>
    <property type="project" value="TreeGrafter"/>
</dbReference>
<evidence type="ECO:0000313" key="7">
    <source>
        <dbReference type="EMBL" id="SIQ65055.1"/>
    </source>
</evidence>
<dbReference type="Gene3D" id="3.50.50.60">
    <property type="entry name" value="FAD/NAD(P)-binding domain"/>
    <property type="match status" value="1"/>
</dbReference>
<accession>A0A1N6UHE3</accession>
<evidence type="ECO:0000256" key="4">
    <source>
        <dbReference type="ARBA" id="ARBA00023002"/>
    </source>
</evidence>
<dbReference type="GO" id="GO:0047545">
    <property type="term" value="F:(S)-2-hydroxyglutarate dehydrogenase activity"/>
    <property type="evidence" value="ECO:0007669"/>
    <property type="project" value="TreeGrafter"/>
</dbReference>
<dbReference type="InterPro" id="IPR006076">
    <property type="entry name" value="FAD-dep_OxRdtase"/>
</dbReference>
<dbReference type="SUPFAM" id="SSF51905">
    <property type="entry name" value="FAD/NAD(P)-binding domain"/>
    <property type="match status" value="1"/>
</dbReference>
<organism evidence="7 8">
    <name type="scientific">Cellulosimicrobium aquatile</name>
    <dbReference type="NCBI Taxonomy" id="1612203"/>
    <lineage>
        <taxon>Bacteria</taxon>
        <taxon>Bacillati</taxon>
        <taxon>Actinomycetota</taxon>
        <taxon>Actinomycetes</taxon>
        <taxon>Micrococcales</taxon>
        <taxon>Promicromonosporaceae</taxon>
        <taxon>Cellulosimicrobium</taxon>
    </lineage>
</organism>
<keyword evidence="3" id="KW-0274">FAD</keyword>
<evidence type="ECO:0000256" key="5">
    <source>
        <dbReference type="ARBA" id="ARBA00037941"/>
    </source>
</evidence>
<reference evidence="8" key="1">
    <citation type="submission" date="2017-01" db="EMBL/GenBank/DDBJ databases">
        <authorList>
            <person name="Varghese N."/>
            <person name="Submissions S."/>
        </authorList>
    </citation>
    <scope>NUCLEOTIDE SEQUENCE [LARGE SCALE GENOMIC DNA]</scope>
    <source>
        <strain evidence="8">3bp</strain>
    </source>
</reference>
<evidence type="ECO:0000256" key="3">
    <source>
        <dbReference type="ARBA" id="ARBA00022827"/>
    </source>
</evidence>
<dbReference type="Proteomes" id="UP000186235">
    <property type="component" value="Unassembled WGS sequence"/>
</dbReference>
<dbReference type="PANTHER" id="PTHR43104:SF2">
    <property type="entry name" value="L-2-HYDROXYGLUTARATE DEHYDROGENASE, MITOCHONDRIAL"/>
    <property type="match status" value="1"/>
</dbReference>
<dbReference type="PANTHER" id="PTHR43104">
    <property type="entry name" value="L-2-HYDROXYGLUTARATE DEHYDROGENASE, MITOCHONDRIAL"/>
    <property type="match status" value="1"/>
</dbReference>
<evidence type="ECO:0000256" key="2">
    <source>
        <dbReference type="ARBA" id="ARBA00022630"/>
    </source>
</evidence>
<dbReference type="NCBIfam" id="NF008726">
    <property type="entry name" value="PRK11728.1"/>
    <property type="match status" value="1"/>
</dbReference>
<sequence>MSRVVVVGAGIVGLAVAERLSRRGDEVVVLEKEERPAAHQTGRNSGVIHSGLYYTPGSHKARMSVAGAKSMTAFAREHGVTVDICGKLVVATSDDQVAQLDRLAARAVENGVPARVVSAEEAREYEPYVRAVRALRVESTGIVDYVGVCRAMLDLVLERGGEIRYGAEFVSARTEPNGVVVETTRGDVRADSLVACAGLYSDRVAAASGLEPEARIVPFRGEYFELVPERRYLVNGLIYPVPDPAFPFLGVHLTKMVDGSVHAGPNAVFALAREGYRWRDVDVKELAGSLAWPGLWRLAARNVAAGVKEGLRSVSGRAFARSLSELVPGIGVDDLSPAEAGVRAQALRRDGTMVDDFLVQGTSRQVHVLNAPSPAATCALEIAGHIVDELDSVTA</sequence>
<dbReference type="AlphaFoldDB" id="A0A1N6UHE3"/>
<evidence type="ECO:0000256" key="1">
    <source>
        <dbReference type="ARBA" id="ARBA00001974"/>
    </source>
</evidence>
<dbReference type="Gene3D" id="3.30.9.10">
    <property type="entry name" value="D-Amino Acid Oxidase, subunit A, domain 2"/>
    <property type="match status" value="1"/>
</dbReference>
<name>A0A1N6UHE3_9MICO</name>
<evidence type="ECO:0000259" key="6">
    <source>
        <dbReference type="Pfam" id="PF01266"/>
    </source>
</evidence>
<gene>
    <name evidence="7" type="ORF">SAMN05518682_3173</name>
</gene>
<keyword evidence="4" id="KW-0560">Oxidoreductase</keyword>
<evidence type="ECO:0000313" key="8">
    <source>
        <dbReference type="Proteomes" id="UP000186235"/>
    </source>
</evidence>
<proteinExistence type="inferred from homology"/>
<dbReference type="InterPro" id="IPR036188">
    <property type="entry name" value="FAD/NAD-bd_sf"/>
</dbReference>
<dbReference type="EMBL" id="FTMI01000006">
    <property type="protein sequence ID" value="SIQ65055.1"/>
    <property type="molecule type" value="Genomic_DNA"/>
</dbReference>
<protein>
    <submittedName>
        <fullName evidence="7">L-2-hydroxyglutarate oxidase</fullName>
    </submittedName>
</protein>
<feature type="domain" description="FAD dependent oxidoreductase" evidence="6">
    <location>
        <begin position="3"/>
        <end position="386"/>
    </location>
</feature>